<dbReference type="AlphaFoldDB" id="A0A3S6QTQ7"/>
<dbReference type="SUPFAM" id="SSF53067">
    <property type="entry name" value="Actin-like ATPase domain"/>
    <property type="match status" value="1"/>
</dbReference>
<dbReference type="Proteomes" id="UP000324497">
    <property type="component" value="Chromosome"/>
</dbReference>
<dbReference type="PANTHER" id="PTHR18964:SF170">
    <property type="entry name" value="SUGAR KINASE"/>
    <property type="match status" value="1"/>
</dbReference>
<evidence type="ECO:0000256" key="1">
    <source>
        <dbReference type="ARBA" id="ARBA00006479"/>
    </source>
</evidence>
<evidence type="ECO:0000313" key="3">
    <source>
        <dbReference type="Proteomes" id="UP000324497"/>
    </source>
</evidence>
<comment type="similarity">
    <text evidence="1">Belongs to the ROK (NagC/XylR) family.</text>
</comment>
<protein>
    <submittedName>
        <fullName evidence="2">N-acetylmannosamine kinase</fullName>
    </submittedName>
</protein>
<dbReference type="InterPro" id="IPR000600">
    <property type="entry name" value="ROK"/>
</dbReference>
<organism evidence="2 3">
    <name type="scientific">Liquorilactobacillus nagelii</name>
    <dbReference type="NCBI Taxonomy" id="82688"/>
    <lineage>
        <taxon>Bacteria</taxon>
        <taxon>Bacillati</taxon>
        <taxon>Bacillota</taxon>
        <taxon>Bacilli</taxon>
        <taxon>Lactobacillales</taxon>
        <taxon>Lactobacillaceae</taxon>
        <taxon>Liquorilactobacillus</taxon>
    </lineage>
</organism>
<reference evidence="2 3" key="1">
    <citation type="submission" date="2016-11" db="EMBL/GenBank/DDBJ databases">
        <title>Interaction between Lactobacillus species and yeast in water kefir.</title>
        <authorList>
            <person name="Behr J."/>
            <person name="Xu D."/>
            <person name="Vogel R.F."/>
        </authorList>
    </citation>
    <scope>NUCLEOTIDE SEQUENCE [LARGE SCALE GENOMIC DNA]</scope>
    <source>
        <strain evidence="2 3">TMW 1.1827</strain>
    </source>
</reference>
<dbReference type="KEGG" id="lng:BSQ50_02355"/>
<proteinExistence type="inferred from homology"/>
<gene>
    <name evidence="2" type="ORF">BSQ50_02355</name>
</gene>
<keyword evidence="2" id="KW-0418">Kinase</keyword>
<dbReference type="PANTHER" id="PTHR18964">
    <property type="entry name" value="ROK (REPRESSOR, ORF, KINASE) FAMILY"/>
    <property type="match status" value="1"/>
</dbReference>
<name>A0A3S6QTQ7_9LACO</name>
<accession>A0A3S6QTQ7</accession>
<dbReference type="InterPro" id="IPR043129">
    <property type="entry name" value="ATPase_NBD"/>
</dbReference>
<dbReference type="CDD" id="cd24152">
    <property type="entry name" value="ASKHA_NBD_ROK-like"/>
    <property type="match status" value="1"/>
</dbReference>
<dbReference type="GO" id="GO:0016301">
    <property type="term" value="F:kinase activity"/>
    <property type="evidence" value="ECO:0007669"/>
    <property type="project" value="UniProtKB-KW"/>
</dbReference>
<keyword evidence="3" id="KW-1185">Reference proteome</keyword>
<dbReference type="EMBL" id="CP018180">
    <property type="protein sequence ID" value="AUJ31501.1"/>
    <property type="molecule type" value="Genomic_DNA"/>
</dbReference>
<dbReference type="RefSeq" id="WP_057885066.1">
    <property type="nucleotide sequence ID" value="NZ_CP018180.1"/>
</dbReference>
<dbReference type="GeneID" id="78522242"/>
<evidence type="ECO:0000313" key="2">
    <source>
        <dbReference type="EMBL" id="AUJ31501.1"/>
    </source>
</evidence>
<dbReference type="Pfam" id="PF00480">
    <property type="entry name" value="ROK"/>
    <property type="match status" value="1"/>
</dbReference>
<keyword evidence="2" id="KW-0808">Transferase</keyword>
<sequence>MKRLVAIDIGGTTIKFALWENEKLNNFTKTKTPDNLSDFYKALKSGLKKVANDKSIDGVAISSPGAVNKTTGIIEGVSAVSYIHNFNIREELKKIFKLPITIENDANCAALAEITDGAGKNNNSIVVIVIGSGIGGSVVINRKIWHGYHLLGGELGYTINNSKEMKTLSTIASPVEIGKRYSNMMNQDYSGQEVLRLAKKGELKAKAEVKNAVSALAQAIFNIQYTLDPEKVLIGGAISNDSFFIELIKKEVCRISSTTKIASLNIQVSACKYLEEANLRGAVVDFFQEP</sequence>
<dbReference type="Gene3D" id="3.30.420.40">
    <property type="match status" value="2"/>
</dbReference>